<keyword evidence="3" id="KW-1185">Reference proteome</keyword>
<evidence type="ECO:0000313" key="3">
    <source>
        <dbReference type="Proteomes" id="UP000737113"/>
    </source>
</evidence>
<protein>
    <submittedName>
        <fullName evidence="2">DUF4440 domain-containing protein</fullName>
    </submittedName>
</protein>
<keyword evidence="1" id="KW-0732">Signal</keyword>
<evidence type="ECO:0000313" key="2">
    <source>
        <dbReference type="EMBL" id="NMH63891.1"/>
    </source>
</evidence>
<dbReference type="RefSeq" id="WP_169562511.1">
    <property type="nucleotide sequence ID" value="NZ_JAAXYH010000001.1"/>
</dbReference>
<evidence type="ECO:0000256" key="1">
    <source>
        <dbReference type="SAM" id="SignalP"/>
    </source>
</evidence>
<dbReference type="EMBL" id="JAAXYH010000001">
    <property type="protein sequence ID" value="NMH63891.1"/>
    <property type="molecule type" value="Genomic_DNA"/>
</dbReference>
<dbReference type="Proteomes" id="UP000737113">
    <property type="component" value="Unassembled WGS sequence"/>
</dbReference>
<gene>
    <name evidence="2" type="ORF">HC757_01685</name>
</gene>
<proteinExistence type="predicted"/>
<dbReference type="Gene3D" id="3.10.450.50">
    <property type="match status" value="1"/>
</dbReference>
<reference evidence="2" key="1">
    <citation type="submission" date="2020-04" db="EMBL/GenBank/DDBJ databases">
        <title>Description of Shewanella salipaludis sp. nov., isolated from a salt marsh.</title>
        <authorList>
            <person name="Park S."/>
            <person name="Yoon J.-H."/>
        </authorList>
    </citation>
    <scope>NUCLEOTIDE SEQUENCE</scope>
    <source>
        <strain evidence="2">SHSM-M6</strain>
    </source>
</reference>
<organism evidence="2 3">
    <name type="scientific">Shewanella salipaludis</name>
    <dbReference type="NCBI Taxonomy" id="2723052"/>
    <lineage>
        <taxon>Bacteria</taxon>
        <taxon>Pseudomonadati</taxon>
        <taxon>Pseudomonadota</taxon>
        <taxon>Gammaproteobacteria</taxon>
        <taxon>Alteromonadales</taxon>
        <taxon>Shewanellaceae</taxon>
        <taxon>Shewanella</taxon>
    </lineage>
</organism>
<accession>A0A972JLB1</accession>
<comment type="caution">
    <text evidence="2">The sequence shown here is derived from an EMBL/GenBank/DDBJ whole genome shotgun (WGS) entry which is preliminary data.</text>
</comment>
<dbReference type="InterPro" id="IPR032710">
    <property type="entry name" value="NTF2-like_dom_sf"/>
</dbReference>
<feature type="chain" id="PRO_5037884136" evidence="1">
    <location>
        <begin position="21"/>
        <end position="189"/>
    </location>
</feature>
<dbReference type="AlphaFoldDB" id="A0A972JLB1"/>
<name>A0A972JLB1_9GAMM</name>
<sequence>MRFLLLTLSLLLCSLVVAKAAPPLSEDDQALNLNYDQFVLAFSQLEPQIIEKLYADNACYVSENQDKGIVEGRENILALYKAFFGKIRAKNAQIDIDFRVVNRQIEDKSATDVGYYLVRFYPAAETEEPVSEFAGKFVMMAKKRPDGKWHLTVDTNNRAEPSFYFSAKPSQNWYFGRQFSPLPPAAKHD</sequence>
<feature type="signal peptide" evidence="1">
    <location>
        <begin position="1"/>
        <end position="20"/>
    </location>
</feature>
<dbReference type="SUPFAM" id="SSF54427">
    <property type="entry name" value="NTF2-like"/>
    <property type="match status" value="1"/>
</dbReference>